<dbReference type="PROSITE" id="PS50088">
    <property type="entry name" value="ANK_REPEAT"/>
    <property type="match status" value="2"/>
</dbReference>
<feature type="compositionally biased region" description="Polar residues" evidence="4">
    <location>
        <begin position="221"/>
        <end position="231"/>
    </location>
</feature>
<feature type="compositionally biased region" description="Polar residues" evidence="4">
    <location>
        <begin position="786"/>
        <end position="804"/>
    </location>
</feature>
<dbReference type="SUPFAM" id="SSF48403">
    <property type="entry name" value="Ankyrin repeat"/>
    <property type="match status" value="1"/>
</dbReference>
<dbReference type="InterPro" id="IPR002110">
    <property type="entry name" value="Ankyrin_rpt"/>
</dbReference>
<evidence type="ECO:0008006" key="7">
    <source>
        <dbReference type="Google" id="ProtNLM"/>
    </source>
</evidence>
<feature type="compositionally biased region" description="Polar residues" evidence="4">
    <location>
        <begin position="403"/>
        <end position="416"/>
    </location>
</feature>
<feature type="compositionally biased region" description="Low complexity" evidence="4">
    <location>
        <begin position="270"/>
        <end position="291"/>
    </location>
</feature>
<evidence type="ECO:0000256" key="4">
    <source>
        <dbReference type="SAM" id="MobiDB-lite"/>
    </source>
</evidence>
<dbReference type="RefSeq" id="XP_060453796.1">
    <property type="nucleotide sequence ID" value="XM_060596843.1"/>
</dbReference>
<dbReference type="Gene3D" id="1.25.40.20">
    <property type="entry name" value="Ankyrin repeat-containing domain"/>
    <property type="match status" value="1"/>
</dbReference>
<feature type="compositionally biased region" description="Low complexity" evidence="4">
    <location>
        <begin position="529"/>
        <end position="539"/>
    </location>
</feature>
<dbReference type="GeneID" id="85492401"/>
<feature type="compositionally biased region" description="Low complexity" evidence="4">
    <location>
        <begin position="315"/>
        <end position="332"/>
    </location>
</feature>
<evidence type="ECO:0000256" key="3">
    <source>
        <dbReference type="PROSITE-ProRule" id="PRU00023"/>
    </source>
</evidence>
<feature type="compositionally biased region" description="Polar residues" evidence="4">
    <location>
        <begin position="744"/>
        <end position="760"/>
    </location>
</feature>
<evidence type="ECO:0000313" key="5">
    <source>
        <dbReference type="EMBL" id="BEI88530.1"/>
    </source>
</evidence>
<feature type="repeat" description="ANK" evidence="3">
    <location>
        <begin position="136"/>
        <end position="168"/>
    </location>
</feature>
<dbReference type="PROSITE" id="PS50297">
    <property type="entry name" value="ANK_REP_REGION"/>
    <property type="match status" value="2"/>
</dbReference>
<feature type="compositionally biased region" description="Polar residues" evidence="4">
    <location>
        <begin position="561"/>
        <end position="573"/>
    </location>
</feature>
<evidence type="ECO:0000256" key="1">
    <source>
        <dbReference type="ARBA" id="ARBA00022737"/>
    </source>
</evidence>
<feature type="compositionally biased region" description="Low complexity" evidence="4">
    <location>
        <begin position="956"/>
        <end position="971"/>
    </location>
</feature>
<dbReference type="PANTHER" id="PTHR24173:SF74">
    <property type="entry name" value="ANKYRIN REPEAT DOMAIN-CONTAINING PROTEIN 16"/>
    <property type="match status" value="1"/>
</dbReference>
<dbReference type="Proteomes" id="UP001233271">
    <property type="component" value="Chromosome 1"/>
</dbReference>
<feature type="compositionally biased region" description="Low complexity" evidence="4">
    <location>
        <begin position="357"/>
        <end position="382"/>
    </location>
</feature>
<feature type="compositionally biased region" description="Polar residues" evidence="4">
    <location>
        <begin position="1109"/>
        <end position="1118"/>
    </location>
</feature>
<keyword evidence="1" id="KW-0677">Repeat</keyword>
<evidence type="ECO:0000313" key="6">
    <source>
        <dbReference type="Proteomes" id="UP001233271"/>
    </source>
</evidence>
<dbReference type="InterPro" id="IPR036770">
    <property type="entry name" value="Ankyrin_rpt-contain_sf"/>
</dbReference>
<keyword evidence="6" id="KW-1185">Reference proteome</keyword>
<evidence type="ECO:0000256" key="2">
    <source>
        <dbReference type="ARBA" id="ARBA00023043"/>
    </source>
</evidence>
<feature type="region of interest" description="Disordered" evidence="4">
    <location>
        <begin position="942"/>
        <end position="972"/>
    </location>
</feature>
<accession>A0AA48I7J5</accession>
<dbReference type="EMBL" id="AP028212">
    <property type="protein sequence ID" value="BEI88530.1"/>
    <property type="molecule type" value="Genomic_DNA"/>
</dbReference>
<gene>
    <name evidence="5" type="ORF">CcaverHIS019_0112480</name>
</gene>
<feature type="compositionally biased region" description="Low complexity" evidence="4">
    <location>
        <begin position="842"/>
        <end position="867"/>
    </location>
</feature>
<feature type="region of interest" description="Disordered" evidence="4">
    <location>
        <begin position="524"/>
        <end position="885"/>
    </location>
</feature>
<proteinExistence type="predicted"/>
<feature type="compositionally biased region" description="Acidic residues" evidence="4">
    <location>
        <begin position="1177"/>
        <end position="1188"/>
    </location>
</feature>
<feature type="region of interest" description="Disordered" evidence="4">
    <location>
        <begin position="1149"/>
        <end position="1212"/>
    </location>
</feature>
<feature type="region of interest" description="Disordered" evidence="4">
    <location>
        <begin position="269"/>
        <end position="476"/>
    </location>
</feature>
<dbReference type="Pfam" id="PF12796">
    <property type="entry name" value="Ank_2"/>
    <property type="match status" value="2"/>
</dbReference>
<feature type="compositionally biased region" description="Low complexity" evidence="4">
    <location>
        <begin position="1154"/>
        <end position="1165"/>
    </location>
</feature>
<feature type="compositionally biased region" description="Basic residues" evidence="4">
    <location>
        <begin position="437"/>
        <end position="448"/>
    </location>
</feature>
<feature type="compositionally biased region" description="Polar residues" evidence="4">
    <location>
        <begin position="717"/>
        <end position="729"/>
    </location>
</feature>
<feature type="region of interest" description="Disordered" evidence="4">
    <location>
        <begin position="1021"/>
        <end position="1124"/>
    </location>
</feature>
<dbReference type="PANTHER" id="PTHR24173">
    <property type="entry name" value="ANKYRIN REPEAT CONTAINING"/>
    <property type="match status" value="1"/>
</dbReference>
<organism evidence="5 6">
    <name type="scientific">Cutaneotrichosporon cavernicola</name>
    <dbReference type="NCBI Taxonomy" id="279322"/>
    <lineage>
        <taxon>Eukaryota</taxon>
        <taxon>Fungi</taxon>
        <taxon>Dikarya</taxon>
        <taxon>Basidiomycota</taxon>
        <taxon>Agaricomycotina</taxon>
        <taxon>Tremellomycetes</taxon>
        <taxon>Trichosporonales</taxon>
        <taxon>Trichosporonaceae</taxon>
        <taxon>Cutaneotrichosporon</taxon>
    </lineage>
</organism>
<feature type="compositionally biased region" description="Polar residues" evidence="4">
    <location>
        <begin position="1088"/>
        <end position="1097"/>
    </location>
</feature>
<feature type="region of interest" description="Disordered" evidence="4">
    <location>
        <begin position="201"/>
        <end position="248"/>
    </location>
</feature>
<feature type="compositionally biased region" description="Basic and acidic residues" evidence="4">
    <location>
        <begin position="592"/>
        <end position="607"/>
    </location>
</feature>
<protein>
    <recommendedName>
        <fullName evidence="7">Ankyrin</fullName>
    </recommendedName>
</protein>
<sequence>MASVVGSSVYALSTAERVTTNSAAKLALRGRMPSTSNKSEKVEAKYDVVLDYPNLELHSAAASGNLGLVDYALKNGQPVNSLLHGCLPLHAACSSGSVSVVRTLINCGADVNAPRLPRRYSDNGKRVNNAPAVGTVGSTPLHFAAANGHIAVVQILLGCGAVADKPDKNGMTPADLADMSGYTEIVHVIRVWSHVNERPGTSMSVMSEPDASLSLHRADAGSSNGAGTPSETDVLVSRKGKERATSMVSVASEKARLFRASLENGFWGGRSYSTSSNNSSSTARTASSPRNGSTTPSGRPELSLVVTPSVDSDNASSALPSPFPASPASCSPLDDEGPSFANGLVKTPVLEQESTGNPSPSSSSAYNAQRSSRRPSLPSILERAAHPGAAFRTAMRKTEKDSSPSITESDQTSPNLPATGMFARGRSRTAETLQRTKSQKRAVIKLFRRGQSPHSRSPSPPNRQELTAPRPAPTEQLTESIARLKRASMDPEMMRMATDVLRLGDQLEAAASISAPVTKTRFFDDLPTSRSSRSVSSDRQAPNVPPPPSIERMWDPRRSKNGTSGVISPSPLANTWGDDSDDEPRGASVRRSVTEVVRKPIPRDPPRRMPSLPAMAGQEAARRRSRVLVNGISPPTDASGDRGEPSSETGSLDESDDVADATTTPPTEPSPSQEKAKFDEHEEEGDVTIKAPPTGLSDIPSLSLKEIEDGVDASGVGQKSSSATDTLSLPETHPNLSRFRGESVGSQLTHSAHTPPSSRIMTPPGSGGNRVHPETDLRSLGFLPESPQTKPTRTSSIKRTNSIKAATMSGLGSGLPSERAGPSSLPSERLLASNVPERRSPLLRSASPRYSPGVHRSASLRSSSQRSTLEVPIAEGRPLRPPQRNISTHAEARDAMEQDERDVLSIAQLPHSELSSRTLADQLAAYGESHALAEEFARVDRLSTVSSGSDRRSSLRHSTMSSGSTASRSGTEVSQWSSASFNSRAAPLVDPSVSRIYDRREAAYRDRMATLTNTTAMHGFHQRTMSGTPRSRATSGSDTWLAAGQSSTGAHTRRLTDPTGSSPKELDSNPHISGPLPMVSDFSRSRKNSLSSRTSTMGIIKAGVPIVSPRNSPNNSFLPSVPRRNGHLSRAASLSMDGTPRYPGLAQARAYATQSSQSSSQKSSSVIGSRAQPPSDTGEDEDEDELEPEPTFGLGDVSQWQHGLHKPGKWGQFKGHIRASSVGTRQFKGGVGNAVGAVSEQIRGATGHLRR</sequence>
<name>A0AA48I7J5_9TREE</name>
<reference evidence="5" key="1">
    <citation type="journal article" date="2023" name="BMC Genomics">
        <title>Chromosome-level genome assemblies of Cutaneotrichosporon spp. (Trichosporonales, Basidiomycota) reveal imbalanced evolution between nucleotide sequences and chromosome synteny.</title>
        <authorList>
            <person name="Kobayashi Y."/>
            <person name="Kayamori A."/>
            <person name="Aoki K."/>
            <person name="Shiwa Y."/>
            <person name="Matsutani M."/>
            <person name="Fujita N."/>
            <person name="Sugita T."/>
            <person name="Iwasaki W."/>
            <person name="Tanaka N."/>
            <person name="Takashima M."/>
        </authorList>
    </citation>
    <scope>NUCLEOTIDE SEQUENCE</scope>
    <source>
        <strain evidence="5">HIS019</strain>
    </source>
</reference>
<feature type="compositionally biased region" description="Polar residues" evidence="4">
    <location>
        <begin position="1023"/>
        <end position="1050"/>
    </location>
</feature>
<dbReference type="AlphaFoldDB" id="A0AA48I7J5"/>
<dbReference type="KEGG" id="ccac:CcaHIS019_0112480"/>
<dbReference type="SMART" id="SM00248">
    <property type="entry name" value="ANK"/>
    <property type="match status" value="3"/>
</dbReference>
<keyword evidence="2 3" id="KW-0040">ANK repeat</keyword>
<feature type="repeat" description="ANK" evidence="3">
    <location>
        <begin position="84"/>
        <end position="116"/>
    </location>
</feature>